<evidence type="ECO:0000256" key="1">
    <source>
        <dbReference type="SAM" id="Phobius"/>
    </source>
</evidence>
<proteinExistence type="evidence at transcript level"/>
<dbReference type="AlphaFoldDB" id="Q3KZD2"/>
<evidence type="ECO:0000313" key="2">
    <source>
        <dbReference type="EMBL" id="ABA40309.1"/>
    </source>
</evidence>
<keyword evidence="1" id="KW-0472">Membrane</keyword>
<feature type="transmembrane region" description="Helical" evidence="1">
    <location>
        <begin position="21"/>
        <end position="41"/>
    </location>
</feature>
<accession>Q3KZD2</accession>
<feature type="non-terminal residue" evidence="2">
    <location>
        <position position="102"/>
    </location>
</feature>
<dbReference type="EMBL" id="AY809520">
    <property type="protein sequence ID" value="ABA40309.1"/>
    <property type="molecule type" value="mRNA"/>
</dbReference>
<sequence>MRKLPQRYTIATSLIGNQFRISSFILMLASSIINASISHRLNHCTWIIPSPQNILIYMFSWCSVLIFKHSSYVLYLDMLYVPFCLLLAVFRIITPGTKSARL</sequence>
<organism evidence="2">
    <name type="scientific">Schistosoma japonicum</name>
    <name type="common">Blood fluke</name>
    <dbReference type="NCBI Taxonomy" id="6182"/>
    <lineage>
        <taxon>Eukaryota</taxon>
        <taxon>Metazoa</taxon>
        <taxon>Spiralia</taxon>
        <taxon>Lophotrochozoa</taxon>
        <taxon>Platyhelminthes</taxon>
        <taxon>Trematoda</taxon>
        <taxon>Digenea</taxon>
        <taxon>Strigeidida</taxon>
        <taxon>Schistosomatoidea</taxon>
        <taxon>Schistosomatidae</taxon>
        <taxon>Schistosoma</taxon>
    </lineage>
</organism>
<keyword evidence="1" id="KW-1133">Transmembrane helix</keyword>
<feature type="transmembrane region" description="Helical" evidence="1">
    <location>
        <begin position="47"/>
        <end position="67"/>
    </location>
</feature>
<reference evidence="2" key="1">
    <citation type="journal article" date="2006" name="PLoS Pathog.">
        <title>New perspectives on host-parasite interplay by comparative transcriptomic and proteomic analyses of Schistosoma japonicum.</title>
        <authorList>
            <person name="Liu F."/>
            <person name="Lu J."/>
            <person name="Hu W."/>
            <person name="Wang S.Y."/>
            <person name="Cui S.J."/>
            <person name="Chi M."/>
            <person name="Yan Q."/>
            <person name="Wang X.R."/>
            <person name="Song H.D."/>
            <person name="Xu X.N."/>
            <person name="Wang J.J."/>
            <person name="Zhang X.L."/>
            <person name="Zhang X."/>
            <person name="Wang Z.Q."/>
            <person name="Xue C.L."/>
            <person name="Brindley P.J."/>
            <person name="McManus D.P."/>
            <person name="Yang P.Y."/>
            <person name="Feng Z."/>
            <person name="Chen Z."/>
            <person name="Han Z.G."/>
        </authorList>
    </citation>
    <scope>NUCLEOTIDE SEQUENCE</scope>
</reference>
<protein>
    <submittedName>
        <fullName evidence="2">SJCHGC06749 protein</fullName>
    </submittedName>
</protein>
<feature type="transmembrane region" description="Helical" evidence="1">
    <location>
        <begin position="74"/>
        <end position="93"/>
    </location>
</feature>
<keyword evidence="1" id="KW-0812">Transmembrane</keyword>
<name>Q3KZD2_SCHJA</name>